<evidence type="ECO:0008006" key="5">
    <source>
        <dbReference type="Google" id="ProtNLM"/>
    </source>
</evidence>
<reference evidence="4" key="1">
    <citation type="journal article" date="2019" name="Int. J. Syst. Evol. Microbiol.">
        <title>The Global Catalogue of Microorganisms (GCM) 10K type strain sequencing project: providing services to taxonomists for standard genome sequencing and annotation.</title>
        <authorList>
            <consortium name="The Broad Institute Genomics Platform"/>
            <consortium name="The Broad Institute Genome Sequencing Center for Infectious Disease"/>
            <person name="Wu L."/>
            <person name="Ma J."/>
        </authorList>
    </citation>
    <scope>NUCLEOTIDE SEQUENCE [LARGE SCALE GENOMIC DNA]</scope>
    <source>
        <strain evidence="4">CGMCC 1.5362</strain>
    </source>
</reference>
<name>A0ABQ2F6I0_9MICO</name>
<sequence>MTRSLQLTCLAAACVVAVVLAGCTGADDPALDQPPVSGNRANADEDLRSWIAAIGACLTERGFPAEPVDEGEGLQLPEINASQQQGFDAAMQDCRAQHGEVPPGTAPLSTEEVGAFYELLVEQADCLTRAGFPVRVLPSRQTWVAAYQAGGEDAVLPLAPGSDANAAEEACPSPTAQDIHQRTVGGS</sequence>
<protein>
    <recommendedName>
        <fullName evidence="5">DUF732 domain-containing protein</fullName>
    </recommendedName>
</protein>
<dbReference type="EMBL" id="BMLB01000003">
    <property type="protein sequence ID" value="GGK66138.1"/>
    <property type="molecule type" value="Genomic_DNA"/>
</dbReference>
<evidence type="ECO:0000313" key="3">
    <source>
        <dbReference type="EMBL" id="GGK66138.1"/>
    </source>
</evidence>
<accession>A0ABQ2F6I0</accession>
<feature type="region of interest" description="Disordered" evidence="1">
    <location>
        <begin position="163"/>
        <end position="187"/>
    </location>
</feature>
<proteinExistence type="predicted"/>
<dbReference type="Proteomes" id="UP000662111">
    <property type="component" value="Unassembled WGS sequence"/>
</dbReference>
<evidence type="ECO:0000256" key="2">
    <source>
        <dbReference type="SAM" id="SignalP"/>
    </source>
</evidence>
<gene>
    <name evidence="3" type="ORF">GCM10011509_13050</name>
</gene>
<dbReference type="PROSITE" id="PS51257">
    <property type="entry name" value="PROKAR_LIPOPROTEIN"/>
    <property type="match status" value="1"/>
</dbReference>
<evidence type="ECO:0000256" key="1">
    <source>
        <dbReference type="SAM" id="MobiDB-lite"/>
    </source>
</evidence>
<feature type="chain" id="PRO_5045749869" description="DUF732 domain-containing protein" evidence="2">
    <location>
        <begin position="22"/>
        <end position="187"/>
    </location>
</feature>
<keyword evidence="2" id="KW-0732">Signal</keyword>
<organism evidence="3 4">
    <name type="scientific">Ornithinimicrobium pekingense</name>
    <dbReference type="NCBI Taxonomy" id="384677"/>
    <lineage>
        <taxon>Bacteria</taxon>
        <taxon>Bacillati</taxon>
        <taxon>Actinomycetota</taxon>
        <taxon>Actinomycetes</taxon>
        <taxon>Micrococcales</taxon>
        <taxon>Ornithinimicrobiaceae</taxon>
        <taxon>Ornithinimicrobium</taxon>
    </lineage>
</organism>
<keyword evidence="4" id="KW-1185">Reference proteome</keyword>
<comment type="caution">
    <text evidence="3">The sequence shown here is derived from an EMBL/GenBank/DDBJ whole genome shotgun (WGS) entry which is preliminary data.</text>
</comment>
<feature type="signal peptide" evidence="2">
    <location>
        <begin position="1"/>
        <end position="21"/>
    </location>
</feature>
<evidence type="ECO:0000313" key="4">
    <source>
        <dbReference type="Proteomes" id="UP000662111"/>
    </source>
</evidence>